<dbReference type="EMBL" id="CP015622">
    <property type="protein sequence ID" value="ANE04747.1"/>
    <property type="molecule type" value="Genomic_DNA"/>
</dbReference>
<dbReference type="NCBIfam" id="NF001101">
    <property type="entry name" value="PRK00134.1"/>
    <property type="match status" value="1"/>
</dbReference>
<dbReference type="InterPro" id="IPR003691">
    <property type="entry name" value="FluC"/>
</dbReference>
<evidence type="ECO:0000256" key="1">
    <source>
        <dbReference type="ARBA" id="ARBA00004651"/>
    </source>
</evidence>
<dbReference type="STRING" id="1652495.ccrud_11410"/>
<keyword evidence="3 10" id="KW-0812">Transmembrane</keyword>
<evidence type="ECO:0000256" key="10">
    <source>
        <dbReference type="HAMAP-Rule" id="MF_00454"/>
    </source>
</evidence>
<dbReference type="RefSeq" id="WP_066567746.1">
    <property type="nucleotide sequence ID" value="NZ_CP015622.1"/>
</dbReference>
<name>A0A172QVL0_9CORY</name>
<keyword evidence="10" id="KW-0479">Metal-binding</keyword>
<keyword evidence="10" id="KW-0915">Sodium</keyword>
<evidence type="ECO:0000313" key="11">
    <source>
        <dbReference type="EMBL" id="ANE04747.1"/>
    </source>
</evidence>
<feature type="transmembrane region" description="Helical" evidence="10">
    <location>
        <begin position="77"/>
        <end position="95"/>
    </location>
</feature>
<proteinExistence type="inferred from homology"/>
<evidence type="ECO:0000256" key="4">
    <source>
        <dbReference type="ARBA" id="ARBA00022989"/>
    </source>
</evidence>
<gene>
    <name evidence="10" type="primary">fluC</name>
    <name evidence="10" type="synonym">crcB</name>
    <name evidence="11" type="ORF">ccrud_11410</name>
</gene>
<dbReference type="OrthoDB" id="4408652at2"/>
<dbReference type="HAMAP" id="MF_00454">
    <property type="entry name" value="FluC"/>
    <property type="match status" value="1"/>
</dbReference>
<dbReference type="Proteomes" id="UP000076929">
    <property type="component" value="Chromosome"/>
</dbReference>
<keyword evidence="10" id="KW-0406">Ion transport</keyword>
<evidence type="ECO:0000313" key="12">
    <source>
        <dbReference type="Proteomes" id="UP000076929"/>
    </source>
</evidence>
<dbReference type="Pfam" id="PF02537">
    <property type="entry name" value="CRCB"/>
    <property type="match status" value="1"/>
</dbReference>
<dbReference type="KEGG" id="ccjz:ccrud_11410"/>
<reference evidence="11 12" key="1">
    <citation type="submission" date="2016-05" db="EMBL/GenBank/DDBJ databases">
        <title>Complete genome sequence of Corynebacterium crudilactis, a new Corynebacterium species isolated from raw cow's milk.</title>
        <authorList>
            <person name="Christian R."/>
            <person name="Zimmermann J."/>
            <person name="Lipski A."/>
            <person name="Kalinowski J."/>
        </authorList>
    </citation>
    <scope>NUCLEOTIDE SEQUENCE [LARGE SCALE GENOMIC DNA]</scope>
    <source>
        <strain evidence="11 12">JZ16</strain>
    </source>
</reference>
<accession>A0A172QVL0</accession>
<sequence>MHKLIQGLSVGAGAALGVCARLALTLWLGDSAWPILGINIAGAFLMGWLRPNAFWGTGFLGGFTTFSAMMLNDVPFYFLTALGCITAWLLGDRIAR</sequence>
<comment type="catalytic activity">
    <reaction evidence="8">
        <text>fluoride(in) = fluoride(out)</text>
        <dbReference type="Rhea" id="RHEA:76159"/>
        <dbReference type="ChEBI" id="CHEBI:17051"/>
    </reaction>
    <physiologicalReaction direction="left-to-right" evidence="8">
        <dbReference type="Rhea" id="RHEA:76160"/>
    </physiologicalReaction>
</comment>
<keyword evidence="6 10" id="KW-0407">Ion channel</keyword>
<feature type="binding site" evidence="10">
    <location>
        <position position="64"/>
    </location>
    <ligand>
        <name>Na(+)</name>
        <dbReference type="ChEBI" id="CHEBI:29101"/>
        <note>structural</note>
    </ligand>
</feature>
<keyword evidence="10" id="KW-0813">Transport</keyword>
<protein>
    <recommendedName>
        <fullName evidence="10">Fluoride-specific ion channel FluC</fullName>
    </recommendedName>
</protein>
<evidence type="ECO:0000256" key="6">
    <source>
        <dbReference type="ARBA" id="ARBA00023303"/>
    </source>
</evidence>
<keyword evidence="4 10" id="KW-1133">Transmembrane helix</keyword>
<dbReference type="GO" id="GO:0140114">
    <property type="term" value="P:cellular detoxification of fluoride"/>
    <property type="evidence" value="ECO:0007669"/>
    <property type="project" value="UniProtKB-UniRule"/>
</dbReference>
<dbReference type="GO" id="GO:0046872">
    <property type="term" value="F:metal ion binding"/>
    <property type="evidence" value="ECO:0007669"/>
    <property type="project" value="UniProtKB-KW"/>
</dbReference>
<organism evidence="11 12">
    <name type="scientific">Corynebacterium crudilactis</name>
    <dbReference type="NCBI Taxonomy" id="1652495"/>
    <lineage>
        <taxon>Bacteria</taxon>
        <taxon>Bacillati</taxon>
        <taxon>Actinomycetota</taxon>
        <taxon>Actinomycetes</taxon>
        <taxon>Mycobacteriales</taxon>
        <taxon>Corynebacteriaceae</taxon>
        <taxon>Corynebacterium</taxon>
    </lineage>
</organism>
<dbReference type="GO" id="GO:0005886">
    <property type="term" value="C:plasma membrane"/>
    <property type="evidence" value="ECO:0007669"/>
    <property type="project" value="UniProtKB-SubCell"/>
</dbReference>
<dbReference type="AlphaFoldDB" id="A0A172QVL0"/>
<comment type="caution">
    <text evidence="10">Lacks conserved residue(s) required for the propagation of feature annotation.</text>
</comment>
<comment type="similarity">
    <text evidence="7 10">Belongs to the fluoride channel Fluc/FEX (TC 1.A.43) family.</text>
</comment>
<comment type="subcellular location">
    <subcellularLocation>
        <location evidence="1 10">Cell membrane</location>
        <topology evidence="1 10">Multi-pass membrane protein</topology>
    </subcellularLocation>
</comment>
<dbReference type="GO" id="GO:0062054">
    <property type="term" value="F:fluoride channel activity"/>
    <property type="evidence" value="ECO:0007669"/>
    <property type="project" value="UniProtKB-UniRule"/>
</dbReference>
<keyword evidence="2 10" id="KW-1003">Cell membrane</keyword>
<comment type="activity regulation">
    <text evidence="10">Na(+) is not transported, but it plays an essential structural role and its presence is essential for fluoride channel function.</text>
</comment>
<evidence type="ECO:0000256" key="5">
    <source>
        <dbReference type="ARBA" id="ARBA00023136"/>
    </source>
</evidence>
<comment type="function">
    <text evidence="9 10">Fluoride-specific ion channel. Important for reducing fluoride concentration in the cell, thus reducing its toxicity.</text>
</comment>
<evidence type="ECO:0000256" key="8">
    <source>
        <dbReference type="ARBA" id="ARBA00035585"/>
    </source>
</evidence>
<feature type="binding site" evidence="10">
    <location>
        <position position="61"/>
    </location>
    <ligand>
        <name>Na(+)</name>
        <dbReference type="ChEBI" id="CHEBI:29101"/>
        <note>structural</note>
    </ligand>
</feature>
<evidence type="ECO:0000256" key="9">
    <source>
        <dbReference type="ARBA" id="ARBA00049940"/>
    </source>
</evidence>
<keyword evidence="5 10" id="KW-0472">Membrane</keyword>
<keyword evidence="12" id="KW-1185">Reference proteome</keyword>
<evidence type="ECO:0000256" key="3">
    <source>
        <dbReference type="ARBA" id="ARBA00022692"/>
    </source>
</evidence>
<evidence type="ECO:0000256" key="2">
    <source>
        <dbReference type="ARBA" id="ARBA00022475"/>
    </source>
</evidence>
<evidence type="ECO:0000256" key="7">
    <source>
        <dbReference type="ARBA" id="ARBA00035120"/>
    </source>
</evidence>